<evidence type="ECO:0000256" key="14">
    <source>
        <dbReference type="SAM" id="Phobius"/>
    </source>
</evidence>
<keyword evidence="11 14" id="KW-0472">Membrane</keyword>
<evidence type="ECO:0000313" key="16">
    <source>
        <dbReference type="Proteomes" id="UP000504618"/>
    </source>
</evidence>
<gene>
    <name evidence="17 18" type="primary">LOC112454054</name>
</gene>
<proteinExistence type="inferred from homology"/>
<evidence type="ECO:0000256" key="13">
    <source>
        <dbReference type="RuleBase" id="RU000581"/>
    </source>
</evidence>
<keyword evidence="6" id="KW-0276">Fatty acid metabolism</keyword>
<dbReference type="PROSITE" id="PS00476">
    <property type="entry name" value="FATTY_ACID_DESATUR_1"/>
    <property type="match status" value="1"/>
</dbReference>
<comment type="cofactor">
    <cofactor evidence="13">
        <name>Fe(2+)</name>
        <dbReference type="ChEBI" id="CHEBI:29033"/>
    </cofactor>
</comment>
<evidence type="ECO:0000256" key="6">
    <source>
        <dbReference type="ARBA" id="ARBA00022832"/>
    </source>
</evidence>
<name>A0A6J1PNT9_9HYME</name>
<dbReference type="InterPro" id="IPR015876">
    <property type="entry name" value="Acyl-CoA_DS"/>
</dbReference>
<evidence type="ECO:0000256" key="12">
    <source>
        <dbReference type="ARBA" id="ARBA00023160"/>
    </source>
</evidence>
<dbReference type="GO" id="GO:0004768">
    <property type="term" value="F:stearoyl-CoA 9-desaturase activity"/>
    <property type="evidence" value="ECO:0007669"/>
    <property type="project" value="TreeGrafter"/>
</dbReference>
<keyword evidence="12 13" id="KW-0275">Fatty acid biosynthesis</keyword>
<keyword evidence="10" id="KW-0443">Lipid metabolism</keyword>
<keyword evidence="3 13" id="KW-0444">Lipid biosynthesis</keyword>
<dbReference type="RefSeq" id="XP_024871008.1">
    <property type="nucleotide sequence ID" value="XM_025015240.1"/>
</dbReference>
<feature type="transmembrane region" description="Helical" evidence="14">
    <location>
        <begin position="207"/>
        <end position="229"/>
    </location>
</feature>
<keyword evidence="4 13" id="KW-0812">Transmembrane</keyword>
<dbReference type="InterPro" id="IPR001522">
    <property type="entry name" value="FADS-1_CS"/>
</dbReference>
<sequence length="372" mass="42905">MKMSPNEERIALTMCPKPETDCNVTLKRNRLTNGETVKNHEATTQKNDESSIESEYVPRIKWLDLIAQIFIHGGCLYGLYLVFTQAKLLTPLWAFATIYTSGFGITAGVHRLWSHKAYKAKWPLRLLLVLLFTITGQKDAYTWALDHRVHHKYSETDADPHDVRRGFFFAHVGWLFTTPHPDVVAKRKAVDVSDLEADSIVMWQKRYYIPLFALLTIALPVAIPCYLWSESLWVSFWVNFNLRFCINLNIAFSVNSVAHMWGQKPYDKYISPVENIAVSIASLGEGYHNYHHVFPWDYKTGELGDYPFNLTTGFIDLFARIGWAYDLKYVSPNMIRRRARRCGDGSHVWGYGDVDISKEDLTELDMMGNDEM</sequence>
<evidence type="ECO:0000256" key="8">
    <source>
        <dbReference type="ARBA" id="ARBA00023002"/>
    </source>
</evidence>
<keyword evidence="7 14" id="KW-1133">Transmembrane helix</keyword>
<comment type="similarity">
    <text evidence="2 13">Belongs to the fatty acid desaturase type 1 family.</text>
</comment>
<dbReference type="InterPro" id="IPR005804">
    <property type="entry name" value="FA_desaturase_dom"/>
</dbReference>
<keyword evidence="9" id="KW-0408">Iron</keyword>
<evidence type="ECO:0000256" key="1">
    <source>
        <dbReference type="ARBA" id="ARBA00004141"/>
    </source>
</evidence>
<protein>
    <submittedName>
        <fullName evidence="17 18">Acyl-CoA Delta(11) desaturase-like</fullName>
    </submittedName>
</protein>
<evidence type="ECO:0000256" key="2">
    <source>
        <dbReference type="ARBA" id="ARBA00009295"/>
    </source>
</evidence>
<dbReference type="AlphaFoldDB" id="A0A6J1PNT9"/>
<dbReference type="GO" id="GO:0005506">
    <property type="term" value="F:iron ion binding"/>
    <property type="evidence" value="ECO:0007669"/>
    <property type="project" value="TreeGrafter"/>
</dbReference>
<dbReference type="PRINTS" id="PR00075">
    <property type="entry name" value="FACDDSATRASE"/>
</dbReference>
<dbReference type="RefSeq" id="XP_024871009.1">
    <property type="nucleotide sequence ID" value="XM_025015241.1"/>
</dbReference>
<dbReference type="GO" id="GO:0005789">
    <property type="term" value="C:endoplasmic reticulum membrane"/>
    <property type="evidence" value="ECO:0007669"/>
    <property type="project" value="TreeGrafter"/>
</dbReference>
<dbReference type="OrthoDB" id="10260134at2759"/>
<evidence type="ECO:0000313" key="17">
    <source>
        <dbReference type="RefSeq" id="XP_024871008.1"/>
    </source>
</evidence>
<evidence type="ECO:0000256" key="11">
    <source>
        <dbReference type="ARBA" id="ARBA00023136"/>
    </source>
</evidence>
<feature type="transmembrane region" description="Helical" evidence="14">
    <location>
        <begin position="92"/>
        <end position="113"/>
    </location>
</feature>
<dbReference type="CDD" id="cd03505">
    <property type="entry name" value="Delta9-FADS-like"/>
    <property type="match status" value="1"/>
</dbReference>
<accession>A0A6J1PNT9</accession>
<comment type="domain">
    <text evidence="13">The histidine box domains are involved in binding the catalytic metal ions.</text>
</comment>
<dbReference type="PANTHER" id="PTHR11351:SF61">
    <property type="entry name" value="RH14937P"/>
    <property type="match status" value="1"/>
</dbReference>
<evidence type="ECO:0000256" key="9">
    <source>
        <dbReference type="ARBA" id="ARBA00023004"/>
    </source>
</evidence>
<dbReference type="PANTHER" id="PTHR11351">
    <property type="entry name" value="ACYL-COA DESATURASE"/>
    <property type="match status" value="1"/>
</dbReference>
<comment type="subcellular location">
    <subcellularLocation>
        <location evidence="1">Membrane</location>
        <topology evidence="1">Multi-pass membrane protein</topology>
    </subcellularLocation>
</comment>
<evidence type="ECO:0000256" key="3">
    <source>
        <dbReference type="ARBA" id="ARBA00022516"/>
    </source>
</evidence>
<feature type="transmembrane region" description="Helical" evidence="14">
    <location>
        <begin position="62"/>
        <end position="80"/>
    </location>
</feature>
<feature type="domain" description="Fatty acid desaturase" evidence="15">
    <location>
        <begin position="93"/>
        <end position="295"/>
    </location>
</feature>
<organism evidence="16 17">
    <name type="scientific">Temnothorax curvispinosus</name>
    <dbReference type="NCBI Taxonomy" id="300111"/>
    <lineage>
        <taxon>Eukaryota</taxon>
        <taxon>Metazoa</taxon>
        <taxon>Ecdysozoa</taxon>
        <taxon>Arthropoda</taxon>
        <taxon>Hexapoda</taxon>
        <taxon>Insecta</taxon>
        <taxon>Pterygota</taxon>
        <taxon>Neoptera</taxon>
        <taxon>Endopterygota</taxon>
        <taxon>Hymenoptera</taxon>
        <taxon>Apocrita</taxon>
        <taxon>Aculeata</taxon>
        <taxon>Formicoidea</taxon>
        <taxon>Formicidae</taxon>
        <taxon>Myrmicinae</taxon>
        <taxon>Temnothorax</taxon>
    </lineage>
</organism>
<evidence type="ECO:0000259" key="15">
    <source>
        <dbReference type="Pfam" id="PF00487"/>
    </source>
</evidence>
<keyword evidence="5" id="KW-0479">Metal-binding</keyword>
<evidence type="ECO:0000256" key="4">
    <source>
        <dbReference type="ARBA" id="ARBA00022692"/>
    </source>
</evidence>
<evidence type="ECO:0000256" key="7">
    <source>
        <dbReference type="ARBA" id="ARBA00022989"/>
    </source>
</evidence>
<keyword evidence="8 13" id="KW-0560">Oxidoreductase</keyword>
<dbReference type="Proteomes" id="UP000504618">
    <property type="component" value="Unplaced"/>
</dbReference>
<evidence type="ECO:0000313" key="18">
    <source>
        <dbReference type="RefSeq" id="XP_024871009.1"/>
    </source>
</evidence>
<reference evidence="17 18" key="1">
    <citation type="submission" date="2025-04" db="UniProtKB">
        <authorList>
            <consortium name="RefSeq"/>
        </authorList>
    </citation>
    <scope>IDENTIFICATION</scope>
    <source>
        <tissue evidence="17 18">Whole body</tissue>
    </source>
</reference>
<evidence type="ECO:0000256" key="5">
    <source>
        <dbReference type="ARBA" id="ARBA00022723"/>
    </source>
</evidence>
<dbReference type="GeneID" id="112454054"/>
<evidence type="ECO:0000256" key="10">
    <source>
        <dbReference type="ARBA" id="ARBA00023098"/>
    </source>
</evidence>
<dbReference type="GO" id="GO:0006636">
    <property type="term" value="P:unsaturated fatty acid biosynthetic process"/>
    <property type="evidence" value="ECO:0007669"/>
    <property type="project" value="TreeGrafter"/>
</dbReference>
<keyword evidence="16" id="KW-1185">Reference proteome</keyword>
<dbReference type="Pfam" id="PF00487">
    <property type="entry name" value="FA_desaturase"/>
    <property type="match status" value="1"/>
</dbReference>